<reference evidence="2 3" key="1">
    <citation type="submission" date="2018-10" db="EMBL/GenBank/DDBJ databases">
        <title>Comparative analysis of microorganisms from saline springs in Andes Mountain Range, Colombia.</title>
        <authorList>
            <person name="Rubin E."/>
        </authorList>
    </citation>
    <scope>NUCLEOTIDE SEQUENCE [LARGE SCALE GENOMIC DNA]</scope>
    <source>
        <strain evidence="2 3">USBA 36</strain>
    </source>
</reference>
<sequence length="105" mass="11490">MALTPEDVKDLHYSIHRMNSVAAVFRMRADNAMNDKFSTLADLIDLYVSLCQRSVGQGRDFVKDGLAITEEERVEANTLFERVFEGSPPAAPAAPAAAPAGKEHK</sequence>
<name>A0A420WQN7_9PROT</name>
<dbReference type="Proteomes" id="UP000277424">
    <property type="component" value="Unassembled WGS sequence"/>
</dbReference>
<feature type="compositionally biased region" description="Low complexity" evidence="1">
    <location>
        <begin position="93"/>
        <end position="105"/>
    </location>
</feature>
<protein>
    <submittedName>
        <fullName evidence="2">Uncharacterized protein</fullName>
    </submittedName>
</protein>
<dbReference type="OrthoDB" id="7363393at2"/>
<dbReference type="EMBL" id="RBIG01000001">
    <property type="protein sequence ID" value="RKQ73309.1"/>
    <property type="molecule type" value="Genomic_DNA"/>
</dbReference>
<dbReference type="AlphaFoldDB" id="A0A420WQN7"/>
<feature type="region of interest" description="Disordered" evidence="1">
    <location>
        <begin position="86"/>
        <end position="105"/>
    </location>
</feature>
<proteinExistence type="predicted"/>
<gene>
    <name evidence="2" type="ORF">BCL74_1095</name>
</gene>
<organism evidence="2 3">
    <name type="scientific">Oceanibaculum indicum</name>
    <dbReference type="NCBI Taxonomy" id="526216"/>
    <lineage>
        <taxon>Bacteria</taxon>
        <taxon>Pseudomonadati</taxon>
        <taxon>Pseudomonadota</taxon>
        <taxon>Alphaproteobacteria</taxon>
        <taxon>Rhodospirillales</taxon>
        <taxon>Oceanibaculaceae</taxon>
        <taxon>Oceanibaculum</taxon>
    </lineage>
</organism>
<evidence type="ECO:0000313" key="3">
    <source>
        <dbReference type="Proteomes" id="UP000277424"/>
    </source>
</evidence>
<evidence type="ECO:0000313" key="2">
    <source>
        <dbReference type="EMBL" id="RKQ73309.1"/>
    </source>
</evidence>
<dbReference type="RefSeq" id="WP_008943707.1">
    <property type="nucleotide sequence ID" value="NZ_RBIG01000001.1"/>
</dbReference>
<evidence type="ECO:0000256" key="1">
    <source>
        <dbReference type="SAM" id="MobiDB-lite"/>
    </source>
</evidence>
<accession>A0A420WQN7</accession>
<comment type="caution">
    <text evidence="2">The sequence shown here is derived from an EMBL/GenBank/DDBJ whole genome shotgun (WGS) entry which is preliminary data.</text>
</comment>